<keyword evidence="2" id="KW-0813">Transport</keyword>
<dbReference type="SUPFAM" id="SSF53850">
    <property type="entry name" value="Periplasmic binding protein-like II"/>
    <property type="match status" value="1"/>
</dbReference>
<gene>
    <name evidence="5" type="ORF">KO481_04150</name>
</gene>
<keyword evidence="3 4" id="KW-0732">Signal</keyword>
<reference evidence="5 6" key="1">
    <citation type="submission" date="2021-06" db="EMBL/GenBank/DDBJ databases">
        <title>Actinomycetes sequencing.</title>
        <authorList>
            <person name="Shan Q."/>
        </authorList>
    </citation>
    <scope>NUCLEOTIDE SEQUENCE [LARGE SCALE GENOMIC DNA]</scope>
    <source>
        <strain evidence="5 6">NEAU-G5</strain>
    </source>
</reference>
<dbReference type="RefSeq" id="WP_215915533.1">
    <property type="nucleotide sequence ID" value="NZ_JAHKNI010000001.1"/>
</dbReference>
<evidence type="ECO:0000256" key="2">
    <source>
        <dbReference type="ARBA" id="ARBA00022448"/>
    </source>
</evidence>
<dbReference type="Proteomes" id="UP000733379">
    <property type="component" value="Unassembled WGS sequence"/>
</dbReference>
<sequence length="414" mass="43801">MKRPLRGALSTVALLSGLALVASSCGFGGSKSDSNDPNTLTFLAPIYSDGTKSEWDKIISDFEKANPSIKVNLQMESWTDIPNVVRTDLQNESSTPDILNIDAYSTYASDGKLYPANQIVDNSVLSDLQPSFIKNASMNGTQWALPLFASTRTLFYNTDLFTKAGIAAPPKTWAELTDDAKKIQALGGGVSGYGLPLGSEETQAETSLWTFGAGGNWSDGTNITIDTPQNVAGVQAIKALASAGVTQPNPGATNRTPLINTFIQGQLGMIEGLPPVISMIQQKNPGLKYATAPTPTQDGTPVTLGVADHLMAFKKKVDKTAAIKKFLDFFYQGATYASFVKAEHFIPVTTSGAQAMSDDPVVKAFGATLPTAKFYPSNNPKWAAAEGAMKQQLGTVTTGADPATVLKSIQQAAS</sequence>
<comment type="caution">
    <text evidence="5">The sequence shown here is derived from an EMBL/GenBank/DDBJ whole genome shotgun (WGS) entry which is preliminary data.</text>
</comment>
<accession>A0ABS6ARR5</accession>
<dbReference type="Pfam" id="PF01547">
    <property type="entry name" value="SBP_bac_1"/>
    <property type="match status" value="1"/>
</dbReference>
<keyword evidence="6" id="KW-1185">Reference proteome</keyword>
<comment type="similarity">
    <text evidence="1">Belongs to the bacterial solute-binding protein 1 family.</text>
</comment>
<evidence type="ECO:0000256" key="3">
    <source>
        <dbReference type="ARBA" id="ARBA00022729"/>
    </source>
</evidence>
<feature type="chain" id="PRO_5046858738" evidence="4">
    <location>
        <begin position="22"/>
        <end position="414"/>
    </location>
</feature>
<dbReference type="PANTHER" id="PTHR30061">
    <property type="entry name" value="MALTOSE-BINDING PERIPLASMIC PROTEIN"/>
    <property type="match status" value="1"/>
</dbReference>
<evidence type="ECO:0000256" key="4">
    <source>
        <dbReference type="SAM" id="SignalP"/>
    </source>
</evidence>
<dbReference type="EMBL" id="JAHKNI010000001">
    <property type="protein sequence ID" value="MBU3060714.1"/>
    <property type="molecule type" value="Genomic_DNA"/>
</dbReference>
<protein>
    <submittedName>
        <fullName evidence="5">Extracellular solute-binding protein</fullName>
    </submittedName>
</protein>
<organism evidence="5 6">
    <name type="scientific">Nocardia albiluteola</name>
    <dbReference type="NCBI Taxonomy" id="2842303"/>
    <lineage>
        <taxon>Bacteria</taxon>
        <taxon>Bacillati</taxon>
        <taxon>Actinomycetota</taxon>
        <taxon>Actinomycetes</taxon>
        <taxon>Mycobacteriales</taxon>
        <taxon>Nocardiaceae</taxon>
        <taxon>Nocardia</taxon>
    </lineage>
</organism>
<dbReference type="PANTHER" id="PTHR30061:SF50">
    <property type="entry name" value="MALTOSE_MALTODEXTRIN-BINDING PERIPLASMIC PROTEIN"/>
    <property type="match status" value="1"/>
</dbReference>
<dbReference type="Gene3D" id="3.40.190.10">
    <property type="entry name" value="Periplasmic binding protein-like II"/>
    <property type="match status" value="2"/>
</dbReference>
<evidence type="ECO:0000313" key="5">
    <source>
        <dbReference type="EMBL" id="MBU3060714.1"/>
    </source>
</evidence>
<evidence type="ECO:0000313" key="6">
    <source>
        <dbReference type="Proteomes" id="UP000733379"/>
    </source>
</evidence>
<feature type="signal peptide" evidence="4">
    <location>
        <begin position="1"/>
        <end position="21"/>
    </location>
</feature>
<proteinExistence type="inferred from homology"/>
<evidence type="ECO:0000256" key="1">
    <source>
        <dbReference type="ARBA" id="ARBA00008520"/>
    </source>
</evidence>
<dbReference type="PROSITE" id="PS51257">
    <property type="entry name" value="PROKAR_LIPOPROTEIN"/>
    <property type="match status" value="1"/>
</dbReference>
<dbReference type="InterPro" id="IPR006059">
    <property type="entry name" value="SBP"/>
</dbReference>
<name>A0ABS6ARR5_9NOCA</name>